<feature type="transmembrane region" description="Helical" evidence="10">
    <location>
        <begin position="179"/>
        <end position="200"/>
    </location>
</feature>
<protein>
    <recommendedName>
        <fullName evidence="16">Cation/H+ exchanger domain-containing protein</fullName>
    </recommendedName>
</protein>
<evidence type="ECO:0000256" key="8">
    <source>
        <dbReference type="ARBA" id="ARBA00023136"/>
    </source>
</evidence>
<feature type="transmembrane region" description="Helical" evidence="10">
    <location>
        <begin position="283"/>
        <end position="302"/>
    </location>
</feature>
<organism evidence="14 15">
    <name type="scientific">Rehmannia glutinosa</name>
    <name type="common">Chinese foxglove</name>
    <dbReference type="NCBI Taxonomy" id="99300"/>
    <lineage>
        <taxon>Eukaryota</taxon>
        <taxon>Viridiplantae</taxon>
        <taxon>Streptophyta</taxon>
        <taxon>Embryophyta</taxon>
        <taxon>Tracheophyta</taxon>
        <taxon>Spermatophyta</taxon>
        <taxon>Magnoliopsida</taxon>
        <taxon>eudicotyledons</taxon>
        <taxon>Gunneridae</taxon>
        <taxon>Pentapetalae</taxon>
        <taxon>asterids</taxon>
        <taxon>lamiids</taxon>
        <taxon>Lamiales</taxon>
        <taxon>Orobanchaceae</taxon>
        <taxon>Rehmannieae</taxon>
        <taxon>Rehmannia</taxon>
    </lineage>
</organism>
<feature type="transmembrane region" description="Helical" evidence="10">
    <location>
        <begin position="117"/>
        <end position="137"/>
    </location>
</feature>
<evidence type="ECO:0000256" key="3">
    <source>
        <dbReference type="ARBA" id="ARBA00022538"/>
    </source>
</evidence>
<evidence type="ECO:0000259" key="11">
    <source>
        <dbReference type="Pfam" id="PF00999"/>
    </source>
</evidence>
<feature type="domain" description="Cation/H+ exchanger transmembrane" evidence="11">
    <location>
        <begin position="62"/>
        <end position="439"/>
    </location>
</feature>
<evidence type="ECO:0000313" key="14">
    <source>
        <dbReference type="EMBL" id="KAK6163805.1"/>
    </source>
</evidence>
<keyword evidence="6 10" id="KW-1133">Transmembrane helix</keyword>
<feature type="transmembrane region" description="Helical" evidence="10">
    <location>
        <begin position="45"/>
        <end position="71"/>
    </location>
</feature>
<evidence type="ECO:0000256" key="10">
    <source>
        <dbReference type="SAM" id="Phobius"/>
    </source>
</evidence>
<comment type="similarity">
    <text evidence="9">Belongs to the monovalent cation:proton antiporter 2 (CPA2) transporter (TC 2.A.37) family. CHX (TC 2.A.37.4) subfamily.</text>
</comment>
<dbReference type="InterPro" id="IPR038770">
    <property type="entry name" value="Na+/solute_symporter_sf"/>
</dbReference>
<sequence length="829" mass="91099">MRMWSSKHILSSIGYVQGAHGEETLVCQFTHMTNSQGCLWFGGNPAAFTVPLVLIQFVVISAVTSLIWFLIKPYKQGLISAQLIGGIIMGRSFLGRIDAYRDTLFSPGGTMILETYADLGLMLYLFILGVQIDVSLVKRLEKTAVVIGAACFLVPLTVGLATIFIISGLIELEPSVKQSLTLVACLNAVSSFPVITSLLADLNILNSEVGRVATLASLVSDICNYILSVVLGSMAVYLISESLAVLWSIVWAAIFLFIIVFGFRPIIILVAERVPEGQQMKEFQFVVIIVIVLICGMGAEVIGQPAGLGTFILGVVIPDGPSLGSSLVNKLDTITTKLLLPAKFVISGVSIDLFTISGVSGPIFVLVIFICYTAKFTGILIPSLYYNFPKRDAVTLALIMCCKGVVEAALYITMLEEGIIGSEAYAILLISMLMVTGLARPLIWHLYDPSARYLGQHNNSVLLNHPNDDLRMLVCIHNADNVPAIINLLDASNPTRNRPITIFVLNLIELKGRAASVLESNRKGKLTSSRSWSKQAANAFNLFAQRNHESVVVRHFTSIAPYASMHDDICTLAVDQNANIMLIPFHKQWTIDNRVGTNSPSIRMVNQNVITKSPCSVGILVDRGAVAMGGQPRLFQISLLFLGGLDDCEALAFCTRFIENPQISLMFVWIRPCDHGISDEETETSTMETEIELVNQFRAKTIGNERITYKEEWVKDAIGTTRVIRSINQYGCDLCIVGRYHDPDSPILLGLTEWSECPELGLIGDMLATSDFQFSVLVVRQQPPVTGFSDSHHLRPIASRYSSSTSYSNHYQDHHSYSFQEPVCHSLRT</sequence>
<feature type="transmembrane region" description="Helical" evidence="10">
    <location>
        <begin position="393"/>
        <end position="412"/>
    </location>
</feature>
<dbReference type="InterPro" id="IPR050794">
    <property type="entry name" value="CPA2_transporter"/>
</dbReference>
<feature type="transmembrane region" description="Helical" evidence="10">
    <location>
        <begin position="212"/>
        <end position="239"/>
    </location>
</feature>
<dbReference type="Proteomes" id="UP001318860">
    <property type="component" value="Unassembled WGS sequence"/>
</dbReference>
<dbReference type="Pfam" id="PF00999">
    <property type="entry name" value="Na_H_Exchanger"/>
    <property type="match status" value="1"/>
</dbReference>
<proteinExistence type="inferred from homology"/>
<feature type="transmembrane region" description="Helical" evidence="10">
    <location>
        <begin position="424"/>
        <end position="443"/>
    </location>
</feature>
<evidence type="ECO:0000256" key="4">
    <source>
        <dbReference type="ARBA" id="ARBA00022692"/>
    </source>
</evidence>
<keyword evidence="3" id="KW-0633">Potassium transport</keyword>
<evidence type="ECO:0000256" key="5">
    <source>
        <dbReference type="ARBA" id="ARBA00022958"/>
    </source>
</evidence>
<dbReference type="Gene3D" id="1.20.1530.20">
    <property type="match status" value="1"/>
</dbReference>
<dbReference type="PANTHER" id="PTHR32468:SF23">
    <property type="entry name" value="CATION_H(+) ANTIPORTER 14"/>
    <property type="match status" value="1"/>
</dbReference>
<evidence type="ECO:0000259" key="12">
    <source>
        <dbReference type="Pfam" id="PF23256"/>
    </source>
</evidence>
<feature type="domain" description="Cation/H(+) antiporter C-terminal" evidence="13">
    <location>
        <begin position="637"/>
        <end position="781"/>
    </location>
</feature>
<evidence type="ECO:0000256" key="7">
    <source>
        <dbReference type="ARBA" id="ARBA00023065"/>
    </source>
</evidence>
<dbReference type="Pfam" id="PF23259">
    <property type="entry name" value="CHX17_C"/>
    <property type="match status" value="1"/>
</dbReference>
<evidence type="ECO:0000313" key="15">
    <source>
        <dbReference type="Proteomes" id="UP001318860"/>
    </source>
</evidence>
<feature type="transmembrane region" description="Helical" evidence="10">
    <location>
        <begin position="363"/>
        <end position="386"/>
    </location>
</feature>
<name>A0ABR0XXU2_REHGL</name>
<comment type="caution">
    <text evidence="14">The sequence shown here is derived from an EMBL/GenBank/DDBJ whole genome shotgun (WGS) entry which is preliminary data.</text>
</comment>
<keyword evidence="2" id="KW-0813">Transport</keyword>
<keyword evidence="8 10" id="KW-0472">Membrane</keyword>
<evidence type="ECO:0000256" key="2">
    <source>
        <dbReference type="ARBA" id="ARBA00022448"/>
    </source>
</evidence>
<feature type="transmembrane region" description="Helical" evidence="10">
    <location>
        <begin position="245"/>
        <end position="271"/>
    </location>
</feature>
<comment type="subcellular location">
    <subcellularLocation>
        <location evidence="1">Membrane</location>
        <topology evidence="1">Multi-pass membrane protein</topology>
    </subcellularLocation>
</comment>
<gene>
    <name evidence="14" type="ORF">DH2020_000669</name>
</gene>
<evidence type="ECO:0000259" key="13">
    <source>
        <dbReference type="Pfam" id="PF23259"/>
    </source>
</evidence>
<reference evidence="14 15" key="1">
    <citation type="journal article" date="2021" name="Comput. Struct. Biotechnol. J.">
        <title>De novo genome assembly of the potent medicinal plant Rehmannia glutinosa using nanopore technology.</title>
        <authorList>
            <person name="Ma L."/>
            <person name="Dong C."/>
            <person name="Song C."/>
            <person name="Wang X."/>
            <person name="Zheng X."/>
            <person name="Niu Y."/>
            <person name="Chen S."/>
            <person name="Feng W."/>
        </authorList>
    </citation>
    <scope>NUCLEOTIDE SEQUENCE [LARGE SCALE GENOMIC DNA]</scope>
    <source>
        <strain evidence="14">DH-2019</strain>
    </source>
</reference>
<dbReference type="InterPro" id="IPR057290">
    <property type="entry name" value="CHX17_C"/>
</dbReference>
<dbReference type="Pfam" id="PF23256">
    <property type="entry name" value="CHX17_2nd"/>
    <property type="match status" value="1"/>
</dbReference>
<keyword evidence="5" id="KW-0630">Potassium</keyword>
<keyword evidence="4 10" id="KW-0812">Transmembrane</keyword>
<evidence type="ECO:0000256" key="1">
    <source>
        <dbReference type="ARBA" id="ARBA00004141"/>
    </source>
</evidence>
<feature type="transmembrane region" description="Helical" evidence="10">
    <location>
        <begin position="78"/>
        <end position="97"/>
    </location>
</feature>
<accession>A0ABR0XXU2</accession>
<dbReference type="EMBL" id="JABTTQ020000001">
    <property type="protein sequence ID" value="KAK6163805.1"/>
    <property type="molecule type" value="Genomic_DNA"/>
</dbReference>
<evidence type="ECO:0000256" key="6">
    <source>
        <dbReference type="ARBA" id="ARBA00022989"/>
    </source>
</evidence>
<evidence type="ECO:0000256" key="9">
    <source>
        <dbReference type="ARBA" id="ARBA00038341"/>
    </source>
</evidence>
<dbReference type="PANTHER" id="PTHR32468">
    <property type="entry name" value="CATION/H + ANTIPORTER"/>
    <property type="match status" value="1"/>
</dbReference>
<dbReference type="InterPro" id="IPR057291">
    <property type="entry name" value="CHX17_2nd"/>
</dbReference>
<keyword evidence="15" id="KW-1185">Reference proteome</keyword>
<keyword evidence="7" id="KW-0406">Ion transport</keyword>
<feature type="transmembrane region" description="Helical" evidence="10">
    <location>
        <begin position="144"/>
        <end position="167"/>
    </location>
</feature>
<dbReference type="InterPro" id="IPR006153">
    <property type="entry name" value="Cation/H_exchanger_TM"/>
</dbReference>
<feature type="domain" description="Cation/H(+) antiporter central" evidence="12">
    <location>
        <begin position="499"/>
        <end position="625"/>
    </location>
</feature>
<evidence type="ECO:0008006" key="16">
    <source>
        <dbReference type="Google" id="ProtNLM"/>
    </source>
</evidence>